<dbReference type="InterPro" id="IPR023393">
    <property type="entry name" value="START-like_dom_sf"/>
</dbReference>
<organism evidence="2 3">
    <name type="scientific">Plasmodium vinckei brucechwatti</name>
    <dbReference type="NCBI Taxonomy" id="119398"/>
    <lineage>
        <taxon>Eukaryota</taxon>
        <taxon>Sar</taxon>
        <taxon>Alveolata</taxon>
        <taxon>Apicomplexa</taxon>
        <taxon>Aconoidasida</taxon>
        <taxon>Haemosporida</taxon>
        <taxon>Plasmodiidae</taxon>
        <taxon>Plasmodium</taxon>
        <taxon>Plasmodium (Vinckeia)</taxon>
    </lineage>
</organism>
<dbReference type="EMBL" id="LR865383">
    <property type="protein sequence ID" value="CAD2086710.1"/>
    <property type="molecule type" value="Genomic_DNA"/>
</dbReference>
<dbReference type="Proteomes" id="UP000515550">
    <property type="component" value="Chromosome PVBDA_05"/>
</dbReference>
<accession>A0A6V7RWC9</accession>
<dbReference type="AlphaFoldDB" id="A0A6V7RWC9"/>
<protein>
    <submittedName>
        <fullName evidence="2">Fam-a protein</fullName>
    </submittedName>
</protein>
<dbReference type="VEuPathDB" id="PlasmoDB:PVBDA_0500050"/>
<gene>
    <name evidence="2" type="ORF">PVBDA_0500050</name>
</gene>
<proteinExistence type="predicted"/>
<dbReference type="SUPFAM" id="SSF55961">
    <property type="entry name" value="Bet v1-like"/>
    <property type="match status" value="1"/>
</dbReference>
<name>A0A6V7RWC9_PLAVN</name>
<reference evidence="2 3" key="1">
    <citation type="submission" date="2020-08" db="EMBL/GenBank/DDBJ databases">
        <authorList>
            <person name="Ramaprasad A."/>
        </authorList>
    </citation>
    <scope>NUCLEOTIDE SEQUENCE [LARGE SCALE GENOMIC DNA]</scope>
</reference>
<dbReference type="Gene3D" id="3.30.530.20">
    <property type="match status" value="1"/>
</dbReference>
<evidence type="ECO:0000256" key="1">
    <source>
        <dbReference type="SAM" id="SignalP"/>
    </source>
</evidence>
<dbReference type="NCBIfam" id="TIGR01599">
    <property type="entry name" value="PYST-A"/>
    <property type="match status" value="1"/>
</dbReference>
<sequence>MNKFYIQIVLFLLSISIYVNNKTLATEPDPEENTKTESNKPYFTSEEIYEKNKNLLCTNPEEIKQAEELMKEAVTQLEHHIKSKGGYKVFKQSPHYDIIFYRKELDEKTNIQRIDFPYFHNNEYDEIINMLWDPALAKYFNGASVKRKFVRVYNPNLVIIQQRYKSWFEGREKYFYALAAKAQISEKKTIIAMTSANINDGYPSNKEYENKIIENANLFKTSINSEDDIRNGKLKKMFVNIAGYIVEKTSDHTKITYLESLDGHTSNSQKLFIETILNKFFNYQNNKLYLYS</sequence>
<keyword evidence="1" id="KW-0732">Signal</keyword>
<evidence type="ECO:0000313" key="2">
    <source>
        <dbReference type="EMBL" id="CAD2086710.1"/>
    </source>
</evidence>
<feature type="chain" id="PRO_5027914356" evidence="1">
    <location>
        <begin position="26"/>
        <end position="292"/>
    </location>
</feature>
<dbReference type="InterPro" id="IPR006486">
    <property type="entry name" value="PYST_A"/>
</dbReference>
<feature type="signal peptide" evidence="1">
    <location>
        <begin position="1"/>
        <end position="25"/>
    </location>
</feature>
<evidence type="ECO:0000313" key="3">
    <source>
        <dbReference type="Proteomes" id="UP000515550"/>
    </source>
</evidence>